<evidence type="ECO:0000313" key="2">
    <source>
        <dbReference type="Proteomes" id="UP000284338"/>
    </source>
</evidence>
<evidence type="ECO:0000313" key="1">
    <source>
        <dbReference type="EMBL" id="RJF58768.1"/>
    </source>
</evidence>
<dbReference type="AlphaFoldDB" id="A0AA93BYL0"/>
<name>A0AA93BYL0_9GAMM</name>
<organism evidence="1 2">
    <name type="scientific">Serratia inhibens</name>
    <dbReference type="NCBI Taxonomy" id="2338073"/>
    <lineage>
        <taxon>Bacteria</taxon>
        <taxon>Pseudomonadati</taxon>
        <taxon>Pseudomonadota</taxon>
        <taxon>Gammaproteobacteria</taxon>
        <taxon>Enterobacterales</taxon>
        <taxon>Yersiniaceae</taxon>
        <taxon>Serratia</taxon>
    </lineage>
</organism>
<comment type="caution">
    <text evidence="1">The sequence shown here is derived from an EMBL/GenBank/DDBJ whole genome shotgun (WGS) entry which is preliminary data.</text>
</comment>
<dbReference type="Proteomes" id="UP000284338">
    <property type="component" value="Unassembled WGS sequence"/>
</dbReference>
<accession>A0AA93BYL0</accession>
<reference evidence="1 2" key="1">
    <citation type="submission" date="2018-09" db="EMBL/GenBank/DDBJ databases">
        <title>Draft genome of a novel serratia sp. strain with antifungal activity.</title>
        <authorList>
            <person name="Dichmann S.I."/>
            <person name="Park B.P."/>
            <person name="Pathiraja D."/>
            <person name="Choi I.-G."/>
            <person name="Stougaard P."/>
            <person name="Hennessy R.C."/>
        </authorList>
    </citation>
    <scope>NUCLEOTIDE SEQUENCE [LARGE SCALE GENOMIC DNA]</scope>
    <source>
        <strain evidence="1 2">S40</strain>
    </source>
</reference>
<gene>
    <name evidence="1" type="ORF">D4100_08510</name>
</gene>
<keyword evidence="2" id="KW-1185">Reference proteome</keyword>
<proteinExistence type="predicted"/>
<protein>
    <submittedName>
        <fullName evidence="1">Uncharacterized protein</fullName>
    </submittedName>
</protein>
<dbReference type="EMBL" id="QYYG01000001">
    <property type="protein sequence ID" value="RJF58768.1"/>
    <property type="molecule type" value="Genomic_DNA"/>
</dbReference>
<sequence length="326" mass="35709">MTTKHDNEFILTCDAIKNICYIDNSEVASSGQPYDTPPTISNEGNGRWKIIFTCGRHKTESVANSFKSTVGNTKYAMVTASSGDNTPKELNFYFGLSLSLKLPNGSLLDTLPIYLGQGSSGSTNNWWLGARALVNTSKTYLLATQSGQIAWRAKVSMSNNSMSLSPESPNTPSSIELLDVWGEGRIVEGDIITGFDNALNLNKYTQKISNGPNKNQPIPQQVMVFDYDYPQFPVSDGAVQFVTLMGAPMTTVTAQEIVRVLNPNTGVVILYDLSASDIETFEKNKGKLVYKPNEVLGIPFNEITIPNPRIYGISGVTDKIEDHDEL</sequence>
<dbReference type="RefSeq" id="WP_119804027.1">
    <property type="nucleotide sequence ID" value="NZ_QYYG01000001.1"/>
</dbReference>